<name>A0AAV1IGV9_9CHLO</name>
<reference evidence="3 4" key="1">
    <citation type="submission" date="2023-10" db="EMBL/GenBank/DDBJ databases">
        <authorList>
            <person name="Maclean D."/>
            <person name="Macfadyen A."/>
        </authorList>
    </citation>
    <scope>NUCLEOTIDE SEQUENCE [LARGE SCALE GENOMIC DNA]</scope>
</reference>
<feature type="signal peptide" evidence="2">
    <location>
        <begin position="1"/>
        <end position="26"/>
    </location>
</feature>
<keyword evidence="1" id="KW-0560">Oxidoreductase</keyword>
<dbReference type="InterPro" id="IPR036291">
    <property type="entry name" value="NAD(P)-bd_dom_sf"/>
</dbReference>
<keyword evidence="4" id="KW-1185">Reference proteome</keyword>
<gene>
    <name evidence="3" type="ORF">CVIRNUC_009787</name>
</gene>
<dbReference type="EMBL" id="CAUYUE010000015">
    <property type="protein sequence ID" value="CAK0786573.1"/>
    <property type="molecule type" value="Genomic_DNA"/>
</dbReference>
<dbReference type="PANTHER" id="PTHR43157">
    <property type="entry name" value="PHOSPHATIDYLINOSITOL-GLYCAN BIOSYNTHESIS CLASS F PROTEIN-RELATED"/>
    <property type="match status" value="1"/>
</dbReference>
<feature type="chain" id="PRO_5043875061" evidence="2">
    <location>
        <begin position="27"/>
        <end position="185"/>
    </location>
</feature>
<dbReference type="Proteomes" id="UP001314263">
    <property type="component" value="Unassembled WGS sequence"/>
</dbReference>
<dbReference type="SUPFAM" id="SSF51735">
    <property type="entry name" value="NAD(P)-binding Rossmann-fold domains"/>
    <property type="match status" value="1"/>
</dbReference>
<protein>
    <submittedName>
        <fullName evidence="3">Uncharacterized protein</fullName>
    </submittedName>
</protein>
<dbReference type="AlphaFoldDB" id="A0AAV1IGV9"/>
<evidence type="ECO:0000313" key="3">
    <source>
        <dbReference type="EMBL" id="CAK0786573.1"/>
    </source>
</evidence>
<evidence type="ECO:0000256" key="2">
    <source>
        <dbReference type="SAM" id="SignalP"/>
    </source>
</evidence>
<sequence length="185" mass="20651">MDAQLRINHFGPFLLTKLLLPGLAQNARIVNVSSRAHKQGSLKIKGNKLVGTPSHWFMQYARSKLCNVLHVLELHWRLSADERHITSYAVSPGRVRTQIFDNLPLIARTLLAPIVWAFFQTPQQGAATVLYAALSPELEGRNALYLHGCKEAQASKLGQDRALAKQLWLASEQAVGEEGREPPQR</sequence>
<dbReference type="PANTHER" id="PTHR43157:SF31">
    <property type="entry name" value="PHOSPHATIDYLINOSITOL-GLYCAN BIOSYNTHESIS CLASS F PROTEIN"/>
    <property type="match status" value="1"/>
</dbReference>
<evidence type="ECO:0000256" key="1">
    <source>
        <dbReference type="ARBA" id="ARBA00023002"/>
    </source>
</evidence>
<dbReference type="Gene3D" id="3.40.50.720">
    <property type="entry name" value="NAD(P)-binding Rossmann-like Domain"/>
    <property type="match status" value="1"/>
</dbReference>
<comment type="caution">
    <text evidence="3">The sequence shown here is derived from an EMBL/GenBank/DDBJ whole genome shotgun (WGS) entry which is preliminary data.</text>
</comment>
<proteinExistence type="predicted"/>
<dbReference type="GO" id="GO:0016491">
    <property type="term" value="F:oxidoreductase activity"/>
    <property type="evidence" value="ECO:0007669"/>
    <property type="project" value="UniProtKB-KW"/>
</dbReference>
<accession>A0AAV1IGV9</accession>
<organism evidence="3 4">
    <name type="scientific">Coccomyxa viridis</name>
    <dbReference type="NCBI Taxonomy" id="1274662"/>
    <lineage>
        <taxon>Eukaryota</taxon>
        <taxon>Viridiplantae</taxon>
        <taxon>Chlorophyta</taxon>
        <taxon>core chlorophytes</taxon>
        <taxon>Trebouxiophyceae</taxon>
        <taxon>Trebouxiophyceae incertae sedis</taxon>
        <taxon>Coccomyxaceae</taxon>
        <taxon>Coccomyxa</taxon>
    </lineage>
</organism>
<keyword evidence="2" id="KW-0732">Signal</keyword>
<evidence type="ECO:0000313" key="4">
    <source>
        <dbReference type="Proteomes" id="UP001314263"/>
    </source>
</evidence>